<comment type="caution">
    <text evidence="4">The sequence shown here is derived from an EMBL/GenBank/DDBJ whole genome shotgun (WGS) entry which is preliminary data.</text>
</comment>
<accession>A0AAV8WQK9</accession>
<dbReference type="InterPro" id="IPR052774">
    <property type="entry name" value="Celegans_DevNeuronal_Protein"/>
</dbReference>
<feature type="domain" description="Apple" evidence="2">
    <location>
        <begin position="51"/>
        <end position="132"/>
    </location>
</feature>
<dbReference type="SUPFAM" id="SSF57414">
    <property type="entry name" value="Hairpin loop containing domain-like"/>
    <property type="match status" value="1"/>
</dbReference>
<evidence type="ECO:0000313" key="4">
    <source>
        <dbReference type="EMBL" id="KAJ8928741.1"/>
    </source>
</evidence>
<dbReference type="PROSITE" id="PS50948">
    <property type="entry name" value="PAN"/>
    <property type="match status" value="1"/>
</dbReference>
<dbReference type="InterPro" id="IPR056953">
    <property type="entry name" value="CUT_N"/>
</dbReference>
<dbReference type="PANTHER" id="PTHR47327:SF2">
    <property type="entry name" value="FI18240P1-RELATED"/>
    <property type="match status" value="1"/>
</dbReference>
<keyword evidence="1" id="KW-1133">Transmembrane helix</keyword>
<name>A0AAV8WQK9_9CUCU</name>
<sequence>MRKSANYNNETGDCELSNMDRITLAGSNAFQAANGYDYMENNCIEEPTKLCEFKKLNGRILKTVDSVYQDVGSADECRELCLNSPYRCHSYDYGDTGEMVCRLSHHSRATLADIQDPYLEVPEAATFELSSCYNVSIDCRSGDMVARIQTSKLFDGKIYAKGSPNSCVRDVNSSLEFELSMAYDNLECNVRKNGLGRYINDVVIQHHDKIVTSSDLGLAVTCQYDLTNKSVTNEVDLGVHGDIQPALSEEVTVDSPNVAMKITDRNGEDIMQSAEVGDPLALKFEILDRKSPYEIFVRELVAMDGVDSSEIVLLSHFDAFKFPSSEVVQFRALVTPCMPTCEPVQCDQEDSTGDLRSVISFGKRRRRRSTSAAHEDMLLVQSIQITDKFGFEQDLNKSGSIGSEAVFIPNDGLCINVAGLIVAATVFLSAQLAIIAAWTFIWQRRRLSSKLSQDGMSVSVSLPSQLSSSRTDSLCKLYDTGYIHSRRF</sequence>
<keyword evidence="1" id="KW-0812">Transmembrane</keyword>
<evidence type="ECO:0000313" key="5">
    <source>
        <dbReference type="Proteomes" id="UP001162156"/>
    </source>
</evidence>
<dbReference type="PROSITE" id="PS51034">
    <property type="entry name" value="ZP_2"/>
    <property type="match status" value="1"/>
</dbReference>
<dbReference type="InterPro" id="IPR001507">
    <property type="entry name" value="ZP_dom"/>
</dbReference>
<dbReference type="Pfam" id="PF00024">
    <property type="entry name" value="PAN_1"/>
    <property type="match status" value="1"/>
</dbReference>
<reference evidence="4" key="1">
    <citation type="journal article" date="2023" name="Insect Mol. Biol.">
        <title>Genome sequencing provides insights into the evolution of gene families encoding plant cell wall-degrading enzymes in longhorned beetles.</title>
        <authorList>
            <person name="Shin N.R."/>
            <person name="Okamura Y."/>
            <person name="Kirsch R."/>
            <person name="Pauchet Y."/>
        </authorList>
    </citation>
    <scope>NUCLEOTIDE SEQUENCE</scope>
    <source>
        <strain evidence="4">RBIC_L_NR</strain>
    </source>
</reference>
<gene>
    <name evidence="4" type="ORF">NQ314_018656</name>
</gene>
<feature type="domain" description="ZP" evidence="3">
    <location>
        <begin position="138"/>
        <end position="488"/>
    </location>
</feature>
<dbReference type="InterPro" id="IPR003609">
    <property type="entry name" value="Pan_app"/>
</dbReference>
<dbReference type="Pfam" id="PF25057">
    <property type="entry name" value="CUT_N"/>
    <property type="match status" value="1"/>
</dbReference>
<dbReference type="SMART" id="SM00473">
    <property type="entry name" value="PAN_AP"/>
    <property type="match status" value="1"/>
</dbReference>
<feature type="transmembrane region" description="Helical" evidence="1">
    <location>
        <begin position="417"/>
        <end position="441"/>
    </location>
</feature>
<evidence type="ECO:0000259" key="2">
    <source>
        <dbReference type="PROSITE" id="PS50948"/>
    </source>
</evidence>
<dbReference type="EMBL" id="JANEYF010005275">
    <property type="protein sequence ID" value="KAJ8928741.1"/>
    <property type="molecule type" value="Genomic_DNA"/>
</dbReference>
<dbReference type="SMART" id="SM00241">
    <property type="entry name" value="ZP"/>
    <property type="match status" value="1"/>
</dbReference>
<proteinExistence type="predicted"/>
<evidence type="ECO:0000259" key="3">
    <source>
        <dbReference type="PROSITE" id="PS51034"/>
    </source>
</evidence>
<dbReference type="AlphaFoldDB" id="A0AAV8WQK9"/>
<dbReference type="PANTHER" id="PTHR47327">
    <property type="entry name" value="FI18240P1-RELATED"/>
    <property type="match status" value="1"/>
</dbReference>
<dbReference type="Proteomes" id="UP001162156">
    <property type="component" value="Unassembled WGS sequence"/>
</dbReference>
<keyword evidence="5" id="KW-1185">Reference proteome</keyword>
<dbReference type="FunFam" id="3.50.4.10:FF:000009">
    <property type="entry name" value="GG11699"/>
    <property type="match status" value="1"/>
</dbReference>
<organism evidence="4 5">
    <name type="scientific">Rhamnusium bicolor</name>
    <dbReference type="NCBI Taxonomy" id="1586634"/>
    <lineage>
        <taxon>Eukaryota</taxon>
        <taxon>Metazoa</taxon>
        <taxon>Ecdysozoa</taxon>
        <taxon>Arthropoda</taxon>
        <taxon>Hexapoda</taxon>
        <taxon>Insecta</taxon>
        <taxon>Pterygota</taxon>
        <taxon>Neoptera</taxon>
        <taxon>Endopterygota</taxon>
        <taxon>Coleoptera</taxon>
        <taxon>Polyphaga</taxon>
        <taxon>Cucujiformia</taxon>
        <taxon>Chrysomeloidea</taxon>
        <taxon>Cerambycidae</taxon>
        <taxon>Lepturinae</taxon>
        <taxon>Rhagiini</taxon>
        <taxon>Rhamnusium</taxon>
    </lineage>
</organism>
<keyword evidence="1" id="KW-0472">Membrane</keyword>
<evidence type="ECO:0000256" key="1">
    <source>
        <dbReference type="SAM" id="Phobius"/>
    </source>
</evidence>
<dbReference type="GO" id="GO:0009653">
    <property type="term" value="P:anatomical structure morphogenesis"/>
    <property type="evidence" value="ECO:0007669"/>
    <property type="project" value="TreeGrafter"/>
</dbReference>
<dbReference type="Gene3D" id="3.50.4.10">
    <property type="entry name" value="Hepatocyte Growth Factor"/>
    <property type="match status" value="1"/>
</dbReference>
<protein>
    <submittedName>
        <fullName evidence="4">Uncharacterized protein</fullName>
    </submittedName>
</protein>